<name>A0A9P6Y540_RHIOR</name>
<dbReference type="Proteomes" id="UP000717996">
    <property type="component" value="Unassembled WGS sequence"/>
</dbReference>
<feature type="region of interest" description="Disordered" evidence="1">
    <location>
        <begin position="33"/>
        <end position="66"/>
    </location>
</feature>
<sequence length="66" mass="7556">MNTEISEEYNSKSDGTPIAKDYDEFQEVVSTLDSVDKENIDSSKLPTQIDEDSNQKKMNRKEAIKK</sequence>
<dbReference type="AlphaFoldDB" id="A0A9P6Y540"/>
<reference evidence="2" key="1">
    <citation type="journal article" date="2020" name="Microb. Genom.">
        <title>Genetic diversity of clinical and environmental Mucorales isolates obtained from an investigation of mucormycosis cases among solid organ transplant recipients.</title>
        <authorList>
            <person name="Nguyen M.H."/>
            <person name="Kaul D."/>
            <person name="Muto C."/>
            <person name="Cheng S.J."/>
            <person name="Richter R.A."/>
            <person name="Bruno V.M."/>
            <person name="Liu G."/>
            <person name="Beyhan S."/>
            <person name="Sundermann A.J."/>
            <person name="Mounaud S."/>
            <person name="Pasculle A.W."/>
            <person name="Nierman W.C."/>
            <person name="Driscoll E."/>
            <person name="Cumbie R."/>
            <person name="Clancy C.J."/>
            <person name="Dupont C.L."/>
        </authorList>
    </citation>
    <scope>NUCLEOTIDE SEQUENCE</scope>
    <source>
        <strain evidence="2">GL16</strain>
    </source>
</reference>
<evidence type="ECO:0000313" key="2">
    <source>
        <dbReference type="EMBL" id="KAG1539715.1"/>
    </source>
</evidence>
<proteinExistence type="predicted"/>
<dbReference type="EMBL" id="JAANIT010001560">
    <property type="protein sequence ID" value="KAG1539715.1"/>
    <property type="molecule type" value="Genomic_DNA"/>
</dbReference>
<accession>A0A9P6Y540</accession>
<organism evidence="2 3">
    <name type="scientific">Rhizopus oryzae</name>
    <name type="common">Mucormycosis agent</name>
    <name type="synonym">Rhizopus arrhizus var. delemar</name>
    <dbReference type="NCBI Taxonomy" id="64495"/>
    <lineage>
        <taxon>Eukaryota</taxon>
        <taxon>Fungi</taxon>
        <taxon>Fungi incertae sedis</taxon>
        <taxon>Mucoromycota</taxon>
        <taxon>Mucoromycotina</taxon>
        <taxon>Mucoromycetes</taxon>
        <taxon>Mucorales</taxon>
        <taxon>Mucorineae</taxon>
        <taxon>Rhizopodaceae</taxon>
        <taxon>Rhizopus</taxon>
    </lineage>
</organism>
<protein>
    <submittedName>
        <fullName evidence="2">Uncharacterized protein</fullName>
    </submittedName>
</protein>
<evidence type="ECO:0000313" key="3">
    <source>
        <dbReference type="Proteomes" id="UP000717996"/>
    </source>
</evidence>
<evidence type="ECO:0000256" key="1">
    <source>
        <dbReference type="SAM" id="MobiDB-lite"/>
    </source>
</evidence>
<dbReference type="OrthoDB" id="10278826at2759"/>
<gene>
    <name evidence="2" type="ORF">G6F51_008965</name>
</gene>
<comment type="caution">
    <text evidence="2">The sequence shown here is derived from an EMBL/GenBank/DDBJ whole genome shotgun (WGS) entry which is preliminary data.</text>
</comment>